<dbReference type="AlphaFoldDB" id="A0AAD5WK81"/>
<evidence type="ECO:0000256" key="1">
    <source>
        <dbReference type="SAM" id="MobiDB-lite"/>
    </source>
</evidence>
<comment type="caution">
    <text evidence="2">The sequence shown here is derived from an EMBL/GenBank/DDBJ whole genome shotgun (WGS) entry which is preliminary data.</text>
</comment>
<name>A0AAD5WK81_PARTN</name>
<dbReference type="Proteomes" id="UP001196413">
    <property type="component" value="Unassembled WGS sequence"/>
</dbReference>
<dbReference type="EMBL" id="JAHQIW010007333">
    <property type="protein sequence ID" value="KAJ1373684.1"/>
    <property type="molecule type" value="Genomic_DNA"/>
</dbReference>
<evidence type="ECO:0000313" key="3">
    <source>
        <dbReference type="Proteomes" id="UP001196413"/>
    </source>
</evidence>
<keyword evidence="3" id="KW-1185">Reference proteome</keyword>
<proteinExistence type="predicted"/>
<evidence type="ECO:0000313" key="2">
    <source>
        <dbReference type="EMBL" id="KAJ1373684.1"/>
    </source>
</evidence>
<accession>A0AAD5WK81</accession>
<gene>
    <name evidence="2" type="ORF">KIN20_036155</name>
</gene>
<sequence>MSFSDEDQRQTPVVGLKTKDMPFHQFSLTKCGMTLETTSYAYLRRLLNMEKQHKEGSVQKKEHHRLIAGFPDELPTN</sequence>
<reference evidence="2" key="1">
    <citation type="submission" date="2021-06" db="EMBL/GenBank/DDBJ databases">
        <title>Parelaphostrongylus tenuis whole genome reference sequence.</title>
        <authorList>
            <person name="Garwood T.J."/>
            <person name="Larsen P.A."/>
            <person name="Fountain-Jones N.M."/>
            <person name="Garbe J.R."/>
            <person name="Macchietto M.G."/>
            <person name="Kania S.A."/>
            <person name="Gerhold R.W."/>
            <person name="Richards J.E."/>
            <person name="Wolf T.M."/>
        </authorList>
    </citation>
    <scope>NUCLEOTIDE SEQUENCE</scope>
    <source>
        <strain evidence="2">MNPRO001-30</strain>
        <tissue evidence="2">Meninges</tissue>
    </source>
</reference>
<protein>
    <submittedName>
        <fullName evidence="2">Uncharacterized protein</fullName>
    </submittedName>
</protein>
<feature type="region of interest" description="Disordered" evidence="1">
    <location>
        <begin position="53"/>
        <end position="77"/>
    </location>
</feature>
<organism evidence="2 3">
    <name type="scientific">Parelaphostrongylus tenuis</name>
    <name type="common">Meningeal worm</name>
    <dbReference type="NCBI Taxonomy" id="148309"/>
    <lineage>
        <taxon>Eukaryota</taxon>
        <taxon>Metazoa</taxon>
        <taxon>Ecdysozoa</taxon>
        <taxon>Nematoda</taxon>
        <taxon>Chromadorea</taxon>
        <taxon>Rhabditida</taxon>
        <taxon>Rhabditina</taxon>
        <taxon>Rhabditomorpha</taxon>
        <taxon>Strongyloidea</taxon>
        <taxon>Metastrongylidae</taxon>
        <taxon>Parelaphostrongylus</taxon>
    </lineage>
</organism>